<name>A0A1T4ZVV5_9BACT</name>
<proteinExistence type="predicted"/>
<dbReference type="RefSeq" id="WP_079681953.1">
    <property type="nucleotide sequence ID" value="NZ_FUYQ01000001.1"/>
</dbReference>
<gene>
    <name evidence="1" type="ORF">SAMN05660349_00191</name>
</gene>
<dbReference type="Proteomes" id="UP000190852">
    <property type="component" value="Unassembled WGS sequence"/>
</dbReference>
<keyword evidence="2" id="KW-1185">Reference proteome</keyword>
<sequence length="230" mass="26580">MKIIILIIGIMVSTIGFAQNQISGFYSLSGFDGNVDCNIFLYKNGSYFLELSENVTDDIVESLALSYGKFSLTNNEVTLIDKIHNYKMRLVLENKTLKVKQAFSFLINKRFFLHDNSIIDETEFISPNINAFMLQKERKSYNISHNKLIPLCLGVYEDGQGYKLSIQQNNKYKLEFKNIVLSEGKWCRNTNELELKDINLRCSFYLLINNKKLVSKLLPGEYKSCSLIYK</sequence>
<reference evidence="2" key="1">
    <citation type="submission" date="2017-02" db="EMBL/GenBank/DDBJ databases">
        <authorList>
            <person name="Varghese N."/>
            <person name="Submissions S."/>
        </authorList>
    </citation>
    <scope>NUCLEOTIDE SEQUENCE [LARGE SCALE GENOMIC DNA]</scope>
    <source>
        <strain evidence="2">DSM 24967</strain>
    </source>
</reference>
<evidence type="ECO:0000313" key="2">
    <source>
        <dbReference type="Proteomes" id="UP000190852"/>
    </source>
</evidence>
<evidence type="ECO:0000313" key="1">
    <source>
        <dbReference type="EMBL" id="SKB26911.1"/>
    </source>
</evidence>
<dbReference type="EMBL" id="FUYQ01000001">
    <property type="protein sequence ID" value="SKB26911.1"/>
    <property type="molecule type" value="Genomic_DNA"/>
</dbReference>
<protein>
    <submittedName>
        <fullName evidence="1">Uncharacterized protein</fullName>
    </submittedName>
</protein>
<organism evidence="1 2">
    <name type="scientific">Parabacteroides chartae</name>
    <dbReference type="NCBI Taxonomy" id="1037355"/>
    <lineage>
        <taxon>Bacteria</taxon>
        <taxon>Pseudomonadati</taxon>
        <taxon>Bacteroidota</taxon>
        <taxon>Bacteroidia</taxon>
        <taxon>Bacteroidales</taxon>
        <taxon>Tannerellaceae</taxon>
        <taxon>Parabacteroides</taxon>
    </lineage>
</organism>
<accession>A0A1T4ZVV5</accession>
<dbReference type="AlphaFoldDB" id="A0A1T4ZVV5"/>